<reference evidence="1" key="1">
    <citation type="journal article" date="2021" name="bioRxiv">
        <title>Whole Genome Assembly and Annotation of Northern Wild Rice, Zizania palustris L., Supports a Whole Genome Duplication in the Zizania Genus.</title>
        <authorList>
            <person name="Haas M."/>
            <person name="Kono T."/>
            <person name="Macchietto M."/>
            <person name="Millas R."/>
            <person name="McGilp L."/>
            <person name="Shao M."/>
            <person name="Duquette J."/>
            <person name="Hirsch C.N."/>
            <person name="Kimball J."/>
        </authorList>
    </citation>
    <scope>NUCLEOTIDE SEQUENCE</scope>
    <source>
        <tissue evidence="1">Fresh leaf tissue</tissue>
    </source>
</reference>
<dbReference type="Proteomes" id="UP000729402">
    <property type="component" value="Unassembled WGS sequence"/>
</dbReference>
<dbReference type="EMBL" id="JAAALK010000282">
    <property type="protein sequence ID" value="KAG8078621.1"/>
    <property type="molecule type" value="Genomic_DNA"/>
</dbReference>
<sequence length="193" mass="22352">MNHPIELFLRFRQVMPSRRLCLYMNSLVCRKQEVAFGHFQLACYQRDLCLRFLDLVDKEIKQKNEDKYRQKAKWYGSLAEKNWQRALEFYGPNTHPTMFLNILMAQSVLSVNLSDSLHSSVILEAALVRLLEGRHVVEPNEEDSNDVNLDIKPKFLGQLLSLLKSVLAAAQADHRQRQLLSVRPTPATTEETL</sequence>
<dbReference type="OrthoDB" id="419432at2759"/>
<evidence type="ECO:0000313" key="2">
    <source>
        <dbReference type="Proteomes" id="UP000729402"/>
    </source>
</evidence>
<proteinExistence type="predicted"/>
<accession>A0A8J5TIX4</accession>
<name>A0A8J5TIX4_ZIZPA</name>
<organism evidence="1 2">
    <name type="scientific">Zizania palustris</name>
    <name type="common">Northern wild rice</name>
    <dbReference type="NCBI Taxonomy" id="103762"/>
    <lineage>
        <taxon>Eukaryota</taxon>
        <taxon>Viridiplantae</taxon>
        <taxon>Streptophyta</taxon>
        <taxon>Embryophyta</taxon>
        <taxon>Tracheophyta</taxon>
        <taxon>Spermatophyta</taxon>
        <taxon>Magnoliopsida</taxon>
        <taxon>Liliopsida</taxon>
        <taxon>Poales</taxon>
        <taxon>Poaceae</taxon>
        <taxon>BOP clade</taxon>
        <taxon>Oryzoideae</taxon>
        <taxon>Oryzeae</taxon>
        <taxon>Zizaniinae</taxon>
        <taxon>Zizania</taxon>
    </lineage>
</organism>
<gene>
    <name evidence="1" type="ORF">GUJ93_ZPchr0007g4044</name>
</gene>
<dbReference type="AlphaFoldDB" id="A0A8J5TIX4"/>
<keyword evidence="2" id="KW-1185">Reference proteome</keyword>
<protein>
    <submittedName>
        <fullName evidence="1">Uncharacterized protein</fullName>
    </submittedName>
</protein>
<dbReference type="PANTHER" id="PTHR15000:SF1">
    <property type="entry name" value="ERYTHROID DIFFERENTIATION-RELATED FACTOR 1"/>
    <property type="match status" value="1"/>
</dbReference>
<evidence type="ECO:0000313" key="1">
    <source>
        <dbReference type="EMBL" id="KAG8078621.1"/>
    </source>
</evidence>
<dbReference type="GO" id="GO:0045893">
    <property type="term" value="P:positive regulation of DNA-templated transcription"/>
    <property type="evidence" value="ECO:0007669"/>
    <property type="project" value="TreeGrafter"/>
</dbReference>
<dbReference type="PANTHER" id="PTHR15000">
    <property type="entry name" value="ERYTHROID DIFFERENTIATION-RELATED FACTOR 1"/>
    <property type="match status" value="1"/>
</dbReference>
<reference evidence="1" key="2">
    <citation type="submission" date="2021-02" db="EMBL/GenBank/DDBJ databases">
        <authorList>
            <person name="Kimball J.A."/>
            <person name="Haas M.W."/>
            <person name="Macchietto M."/>
            <person name="Kono T."/>
            <person name="Duquette J."/>
            <person name="Shao M."/>
        </authorList>
    </citation>
    <scope>NUCLEOTIDE SEQUENCE</scope>
    <source>
        <tissue evidence="1">Fresh leaf tissue</tissue>
    </source>
</reference>
<comment type="caution">
    <text evidence="1">The sequence shown here is derived from an EMBL/GenBank/DDBJ whole genome shotgun (WGS) entry which is preliminary data.</text>
</comment>